<comment type="subcellular location">
    <subcellularLocation>
        <location evidence="1">Membrane</location>
    </subcellularLocation>
</comment>
<dbReference type="Pfam" id="PF00015">
    <property type="entry name" value="MCPsignal"/>
    <property type="match status" value="1"/>
</dbReference>
<dbReference type="InterPro" id="IPR000014">
    <property type="entry name" value="PAS"/>
</dbReference>
<dbReference type="Gene3D" id="3.30.450.20">
    <property type="entry name" value="PAS domain"/>
    <property type="match status" value="1"/>
</dbReference>
<comment type="caution">
    <text evidence="9">The sequence shown here is derived from an EMBL/GenBank/DDBJ whole genome shotgun (WGS) entry which is preliminary data.</text>
</comment>
<accession>A0A0R0C1H8</accession>
<keyword evidence="2" id="KW-0488">Methylation</keyword>
<evidence type="ECO:0000313" key="10">
    <source>
        <dbReference type="Proteomes" id="UP000050864"/>
    </source>
</evidence>
<organism evidence="9 10">
    <name type="scientific">Stenotrophomonas humi</name>
    <dbReference type="NCBI Taxonomy" id="405444"/>
    <lineage>
        <taxon>Bacteria</taxon>
        <taxon>Pseudomonadati</taxon>
        <taxon>Pseudomonadota</taxon>
        <taxon>Gammaproteobacteria</taxon>
        <taxon>Lysobacterales</taxon>
        <taxon>Lysobacteraceae</taxon>
        <taxon>Stenotrophomonas</taxon>
    </lineage>
</organism>
<dbReference type="GO" id="GO:0004888">
    <property type="term" value="F:transmembrane signaling receptor activity"/>
    <property type="evidence" value="ECO:0007669"/>
    <property type="project" value="TreeGrafter"/>
</dbReference>
<protein>
    <recommendedName>
        <fullName evidence="11">Chemotaxis protein</fullName>
    </recommendedName>
</protein>
<evidence type="ECO:0000259" key="8">
    <source>
        <dbReference type="PROSITE" id="PS50885"/>
    </source>
</evidence>
<dbReference type="RefSeq" id="WP_057634858.1">
    <property type="nucleotide sequence ID" value="NZ_LDJI01000025.1"/>
</dbReference>
<reference evidence="9 10" key="1">
    <citation type="submission" date="2015-05" db="EMBL/GenBank/DDBJ databases">
        <title>Genome sequencing and analysis of members of genus Stenotrophomonas.</title>
        <authorList>
            <person name="Patil P.P."/>
            <person name="Midha S."/>
            <person name="Patil P.B."/>
        </authorList>
    </citation>
    <scope>NUCLEOTIDE SEQUENCE [LARGE SCALE GENOMIC DNA]</scope>
    <source>
        <strain evidence="9 10">DSM 18929</strain>
    </source>
</reference>
<evidence type="ECO:0000256" key="5">
    <source>
        <dbReference type="PROSITE-ProRule" id="PRU00284"/>
    </source>
</evidence>
<feature type="transmembrane region" description="Helical" evidence="6">
    <location>
        <begin position="156"/>
        <end position="173"/>
    </location>
</feature>
<dbReference type="PANTHER" id="PTHR43531">
    <property type="entry name" value="PROTEIN ICFG"/>
    <property type="match status" value="1"/>
</dbReference>
<dbReference type="Pfam" id="PF18947">
    <property type="entry name" value="HAMP_2"/>
    <property type="match status" value="1"/>
</dbReference>
<keyword evidence="6" id="KW-0472">Membrane</keyword>
<dbReference type="GO" id="GO:0005886">
    <property type="term" value="C:plasma membrane"/>
    <property type="evidence" value="ECO:0007669"/>
    <property type="project" value="TreeGrafter"/>
</dbReference>
<keyword evidence="6" id="KW-1133">Transmembrane helix</keyword>
<dbReference type="PROSITE" id="PS50885">
    <property type="entry name" value="HAMP"/>
    <property type="match status" value="1"/>
</dbReference>
<feature type="transmembrane region" description="Helical" evidence="6">
    <location>
        <begin position="119"/>
        <end position="136"/>
    </location>
</feature>
<feature type="transmembrane region" description="Helical" evidence="6">
    <location>
        <begin position="72"/>
        <end position="90"/>
    </location>
</feature>
<comment type="similarity">
    <text evidence="4">Belongs to the methyl-accepting chemotaxis (MCP) protein family.</text>
</comment>
<dbReference type="InterPro" id="IPR051310">
    <property type="entry name" value="MCP_chemotaxis"/>
</dbReference>
<dbReference type="Proteomes" id="UP000050864">
    <property type="component" value="Unassembled WGS sequence"/>
</dbReference>
<keyword evidence="6" id="KW-0812">Transmembrane</keyword>
<evidence type="ECO:0000256" key="6">
    <source>
        <dbReference type="SAM" id="Phobius"/>
    </source>
</evidence>
<dbReference type="CDD" id="cd11386">
    <property type="entry name" value="MCP_signal"/>
    <property type="match status" value="1"/>
</dbReference>
<gene>
    <name evidence="9" type="ORF">ABB26_13185</name>
</gene>
<dbReference type="SUPFAM" id="SSF55785">
    <property type="entry name" value="PYP-like sensor domain (PAS domain)"/>
    <property type="match status" value="1"/>
</dbReference>
<dbReference type="Pfam" id="PF13188">
    <property type="entry name" value="PAS_8"/>
    <property type="match status" value="1"/>
</dbReference>
<dbReference type="EMBL" id="LDJI01000025">
    <property type="protein sequence ID" value="KRG63222.1"/>
    <property type="molecule type" value="Genomic_DNA"/>
</dbReference>
<evidence type="ECO:0000313" key="9">
    <source>
        <dbReference type="EMBL" id="KRG63222.1"/>
    </source>
</evidence>
<feature type="transmembrane region" description="Helical" evidence="6">
    <location>
        <begin position="21"/>
        <end position="41"/>
    </location>
</feature>
<dbReference type="GO" id="GO:0006935">
    <property type="term" value="P:chemotaxis"/>
    <property type="evidence" value="ECO:0007669"/>
    <property type="project" value="TreeGrafter"/>
</dbReference>
<dbReference type="InterPro" id="IPR003660">
    <property type="entry name" value="HAMP_dom"/>
</dbReference>
<proteinExistence type="inferred from homology"/>
<dbReference type="PROSITE" id="PS50111">
    <property type="entry name" value="CHEMOTAXIS_TRANSDUC_2"/>
    <property type="match status" value="1"/>
</dbReference>
<feature type="domain" description="HAMP" evidence="8">
    <location>
        <begin position="403"/>
        <end position="455"/>
    </location>
</feature>
<evidence type="ECO:0000256" key="2">
    <source>
        <dbReference type="ARBA" id="ARBA00022481"/>
    </source>
</evidence>
<evidence type="ECO:0000256" key="3">
    <source>
        <dbReference type="ARBA" id="ARBA00023224"/>
    </source>
</evidence>
<dbReference type="InterPro" id="IPR004089">
    <property type="entry name" value="MCPsignal_dom"/>
</dbReference>
<dbReference type="AlphaFoldDB" id="A0A0R0C1H8"/>
<feature type="transmembrane region" description="Helical" evidence="6">
    <location>
        <begin position="47"/>
        <end position="65"/>
    </location>
</feature>
<name>A0A0R0C1H8_9GAMM</name>
<dbReference type="FunFam" id="1.10.287.950:FF:000001">
    <property type="entry name" value="Methyl-accepting chemotaxis sensory transducer"/>
    <property type="match status" value="1"/>
</dbReference>
<dbReference type="PANTHER" id="PTHR43531:SF14">
    <property type="entry name" value="METHYL-ACCEPTING CHEMOTAXIS PROTEIN I-RELATED"/>
    <property type="match status" value="1"/>
</dbReference>
<dbReference type="Gene3D" id="1.10.287.950">
    <property type="entry name" value="Methyl-accepting chemotaxis protein"/>
    <property type="match status" value="1"/>
</dbReference>
<dbReference type="SMART" id="SM00283">
    <property type="entry name" value="MA"/>
    <property type="match status" value="1"/>
</dbReference>
<dbReference type="InterPro" id="IPR035965">
    <property type="entry name" value="PAS-like_dom_sf"/>
</dbReference>
<evidence type="ECO:0000256" key="1">
    <source>
        <dbReference type="ARBA" id="ARBA00004370"/>
    </source>
</evidence>
<evidence type="ECO:0000259" key="7">
    <source>
        <dbReference type="PROSITE" id="PS50111"/>
    </source>
</evidence>
<dbReference type="PATRIC" id="fig|405444.3.peg.1735"/>
<dbReference type="SUPFAM" id="SSF58104">
    <property type="entry name" value="Methyl-accepting chemotaxis protein (MCP) signaling domain"/>
    <property type="match status" value="1"/>
</dbReference>
<feature type="domain" description="Methyl-accepting transducer" evidence="7">
    <location>
        <begin position="460"/>
        <end position="689"/>
    </location>
</feature>
<dbReference type="STRING" id="405444.ABB26_13185"/>
<sequence>MSPRTHATPPHDAYYAQLACAADRLFLLFGLLLGLASLGIALWSGQWLPFLAISLPALAVMAVQLKLAPGTLRSRIVVALVLVALVAATIQQTHGLVEMHFGVFVVIALLLYYRDWIPVAVAAAAIIVHHLAFYWLQTHGSQVQAFAHGSDLSVVLLHAVYVAVEAGFVCVMARQLCRQVQTLGAAPAKLRALVDAIAKGEDVRDLTDGSRFAPGTLAEGVLRMQMQLHQRQQLEQALHHENSQIRASLDASRTGMMIADHDHIIRYVNRSVVALLRNQQDTLRRAFPDFDVDTLIGSSIHRFHANPARIRGMLDQLRQPHHGQIRIGDVHFGQVVTPVFNTDGSRSGYAVEWHDRTQELQLENSVAGIVAAATAGDLGQRLQPVAEAGFIQTLTVGINQLLETVAGATGEIRTMLAALAEGDLDHRITGNHAGDFEAMKRDANLTAERLADIIGQITQCSQSITTAARELASGNDDLSRRTEQQAASLEETAASMEELTATVRENAESARHANTLAVGTAGVAARGGEVVGQVVSTMQAIEHSSHRIAEIISVIDGIAFQTNILALNAAVEAARAGDQGRGFAVVASEVRTLAQRSATAAREIKTLISDSMSQVDDGAALVARAGSTMNEIVTSVQEVTELMTRIAAASQEQSSGIEQVNHTVVQMDETTQQNAALVEEASAAARSMEQQAEALAGAVAVFRYAGADRVAVPSRRRTA</sequence>
<evidence type="ECO:0000256" key="4">
    <source>
        <dbReference type="ARBA" id="ARBA00029447"/>
    </source>
</evidence>
<keyword evidence="10" id="KW-1185">Reference proteome</keyword>
<evidence type="ECO:0008006" key="11">
    <source>
        <dbReference type="Google" id="ProtNLM"/>
    </source>
</evidence>
<dbReference type="GO" id="GO:0007165">
    <property type="term" value="P:signal transduction"/>
    <property type="evidence" value="ECO:0007669"/>
    <property type="project" value="UniProtKB-KW"/>
</dbReference>
<keyword evidence="3 5" id="KW-0807">Transducer</keyword>